<evidence type="ECO:0000259" key="2">
    <source>
        <dbReference type="Pfam" id="PF02481"/>
    </source>
</evidence>
<dbReference type="InterPro" id="IPR041614">
    <property type="entry name" value="DprA_WH"/>
</dbReference>
<dbReference type="SUPFAM" id="SSF102405">
    <property type="entry name" value="MCP/YpsA-like"/>
    <property type="match status" value="1"/>
</dbReference>
<dbReference type="InterPro" id="IPR036388">
    <property type="entry name" value="WH-like_DNA-bd_sf"/>
</dbReference>
<reference evidence="4 5" key="1">
    <citation type="submission" date="2019-09" db="EMBL/GenBank/DDBJ databases">
        <title>NBRP : Genome information of microbial organism related human and environment.</title>
        <authorList>
            <person name="Hattori M."/>
            <person name="Oshima K."/>
            <person name="Inaba H."/>
            <person name="Suda W."/>
            <person name="Sakamoto M."/>
            <person name="Iino T."/>
            <person name="Kitahara M."/>
            <person name="Oshida Y."/>
            <person name="Iida T."/>
            <person name="Kudo T."/>
            <person name="Itoh T."/>
            <person name="Ohkuma M."/>
        </authorList>
    </citation>
    <scope>NUCLEOTIDE SEQUENCE [LARGE SCALE GENOMIC DNA]</scope>
    <source>
        <strain evidence="4 5">Q-1</strain>
    </source>
</reference>
<proteinExistence type="inferred from homology"/>
<dbReference type="Gene3D" id="1.10.10.10">
    <property type="entry name" value="Winged helix-like DNA-binding domain superfamily/Winged helix DNA-binding domain"/>
    <property type="match status" value="1"/>
</dbReference>
<name>A0A5A7NAW4_9PROT</name>
<dbReference type="RefSeq" id="WP_081837222.1">
    <property type="nucleotide sequence ID" value="NZ_BKCN01000020.1"/>
</dbReference>
<dbReference type="Pfam" id="PF02481">
    <property type="entry name" value="DNA_processg_A"/>
    <property type="match status" value="1"/>
</dbReference>
<organism evidence="4 5">
    <name type="scientific">Iodidimonas nitroreducens</name>
    <dbReference type="NCBI Taxonomy" id="1236968"/>
    <lineage>
        <taxon>Bacteria</taxon>
        <taxon>Pseudomonadati</taxon>
        <taxon>Pseudomonadota</taxon>
        <taxon>Alphaproteobacteria</taxon>
        <taxon>Iodidimonadales</taxon>
        <taxon>Iodidimonadaceae</taxon>
        <taxon>Iodidimonas</taxon>
    </lineage>
</organism>
<dbReference type="EMBL" id="BKCN01000020">
    <property type="protein sequence ID" value="GER05248.1"/>
    <property type="molecule type" value="Genomic_DNA"/>
</dbReference>
<comment type="similarity">
    <text evidence="1">Belongs to the DprA/Smf family.</text>
</comment>
<evidence type="ECO:0000259" key="3">
    <source>
        <dbReference type="Pfam" id="PF17782"/>
    </source>
</evidence>
<dbReference type="Pfam" id="PF17782">
    <property type="entry name" value="WHD_DprA"/>
    <property type="match status" value="1"/>
</dbReference>
<dbReference type="NCBIfam" id="TIGR00732">
    <property type="entry name" value="dprA"/>
    <property type="match status" value="1"/>
</dbReference>
<dbReference type="PANTHER" id="PTHR43022">
    <property type="entry name" value="PROTEIN SMF"/>
    <property type="match status" value="1"/>
</dbReference>
<evidence type="ECO:0000313" key="5">
    <source>
        <dbReference type="Proteomes" id="UP000324996"/>
    </source>
</evidence>
<dbReference type="Pfam" id="PF21102">
    <property type="entry name" value="DprA_N"/>
    <property type="match status" value="1"/>
</dbReference>
<comment type="caution">
    <text evidence="4">The sequence shown here is derived from an EMBL/GenBank/DDBJ whole genome shotgun (WGS) entry which is preliminary data.</text>
</comment>
<evidence type="ECO:0000313" key="4">
    <source>
        <dbReference type="EMBL" id="GER05248.1"/>
    </source>
</evidence>
<dbReference type="GO" id="GO:0009294">
    <property type="term" value="P:DNA-mediated transformation"/>
    <property type="evidence" value="ECO:0007669"/>
    <property type="project" value="InterPro"/>
</dbReference>
<dbReference type="InterPro" id="IPR003488">
    <property type="entry name" value="DprA"/>
</dbReference>
<sequence>MKTQNDFLQGQGPQAPLLSREEKLARMRLIRTDTVGPTTFRRLIARFGSAIAAIEAIPDLARAGGRKAPLKIPQPRQCLDELKRIADYGAKPLFLGDRAYPPLLAAIEDAPPVLITKGAPHLFERQTIGIVGARNASMVARQQAEKLGRELAEQGICVISGLARGIDTAAHQGALKGGTIAVVAGGIDIYYPRENEALQRAIAEQGLLVSDEPLGVQPQARHFPKRNRIISGLSLGVLVVEATQKSGSLITARLALEQGREVFAIPGSPLDPRCKGTNALIKSGAALIECTDDILDAMAQLRPPLGEPEGMDYGSKPMPQSDDIPQSARHELRGLLSVTPVRIDDLIRMTGYDAAMVLTILLELELAGLIERLPGSKVALTGSGFDTPY</sequence>
<feature type="domain" description="Smf/DprA SLOG" evidence="2">
    <location>
        <begin position="93"/>
        <end position="298"/>
    </location>
</feature>
<dbReference type="InterPro" id="IPR057666">
    <property type="entry name" value="DrpA_SLOG"/>
</dbReference>
<keyword evidence="5" id="KW-1185">Reference proteome</keyword>
<dbReference type="PANTHER" id="PTHR43022:SF1">
    <property type="entry name" value="PROTEIN SMF"/>
    <property type="match status" value="1"/>
</dbReference>
<evidence type="ECO:0000256" key="1">
    <source>
        <dbReference type="ARBA" id="ARBA00006525"/>
    </source>
</evidence>
<gene>
    <name evidence="4" type="ORF">JCM17846_29300</name>
</gene>
<dbReference type="Proteomes" id="UP000324996">
    <property type="component" value="Unassembled WGS sequence"/>
</dbReference>
<dbReference type="Gene3D" id="3.40.50.450">
    <property type="match status" value="1"/>
</dbReference>
<feature type="domain" description="DprA winged helix" evidence="3">
    <location>
        <begin position="317"/>
        <end position="375"/>
    </location>
</feature>
<dbReference type="AlphaFoldDB" id="A0A5A7NAW4"/>
<protein>
    <submittedName>
        <fullName evidence="4">DNA processing protein DprA</fullName>
    </submittedName>
</protein>
<accession>A0A5A7NAW4</accession>